<keyword evidence="1" id="KW-1133">Transmembrane helix</keyword>
<keyword evidence="1" id="KW-0812">Transmembrane</keyword>
<organism evidence="2 3">
    <name type="scientific">Roseiarcus fermentans</name>
    <dbReference type="NCBI Taxonomy" id="1473586"/>
    <lineage>
        <taxon>Bacteria</taxon>
        <taxon>Pseudomonadati</taxon>
        <taxon>Pseudomonadota</taxon>
        <taxon>Alphaproteobacteria</taxon>
        <taxon>Hyphomicrobiales</taxon>
        <taxon>Roseiarcaceae</taxon>
        <taxon>Roseiarcus</taxon>
    </lineage>
</organism>
<protein>
    <submittedName>
        <fullName evidence="2">Uncharacterized protein</fullName>
    </submittedName>
</protein>
<feature type="transmembrane region" description="Helical" evidence="1">
    <location>
        <begin position="62"/>
        <end position="85"/>
    </location>
</feature>
<keyword evidence="1" id="KW-0472">Membrane</keyword>
<evidence type="ECO:0000256" key="1">
    <source>
        <dbReference type="SAM" id="Phobius"/>
    </source>
</evidence>
<gene>
    <name evidence="2" type="ORF">DFR50_109134</name>
</gene>
<comment type="caution">
    <text evidence="2">The sequence shown here is derived from an EMBL/GenBank/DDBJ whole genome shotgun (WGS) entry which is preliminary data.</text>
</comment>
<proteinExistence type="predicted"/>
<reference evidence="2 3" key="1">
    <citation type="submission" date="2018-06" db="EMBL/GenBank/DDBJ databases">
        <title>Genomic Encyclopedia of Type Strains, Phase IV (KMG-IV): sequencing the most valuable type-strain genomes for metagenomic binning, comparative biology and taxonomic classification.</title>
        <authorList>
            <person name="Goeker M."/>
        </authorList>
    </citation>
    <scope>NUCLEOTIDE SEQUENCE [LARGE SCALE GENOMIC DNA]</scope>
    <source>
        <strain evidence="2 3">DSM 24875</strain>
    </source>
</reference>
<feature type="transmembrane region" description="Helical" evidence="1">
    <location>
        <begin position="97"/>
        <end position="115"/>
    </location>
</feature>
<sequence>MAWGAVIVCGLVLWAASGGVLALGREIWPAEMPEAVRLAVAPALAAAATLADKLATPLLDPLLRAVALTAIVGTLDAFLIAPLIVDDRVVLRAGFAYWAPLAAILCASWLTGRFGPM</sequence>
<evidence type="ECO:0000313" key="3">
    <source>
        <dbReference type="Proteomes" id="UP000253529"/>
    </source>
</evidence>
<evidence type="ECO:0000313" key="2">
    <source>
        <dbReference type="EMBL" id="RBP14380.1"/>
    </source>
</evidence>
<dbReference type="AlphaFoldDB" id="A0A366FK77"/>
<name>A0A366FK77_9HYPH</name>
<dbReference type="EMBL" id="QNRK01000009">
    <property type="protein sequence ID" value="RBP14380.1"/>
    <property type="molecule type" value="Genomic_DNA"/>
</dbReference>
<dbReference type="Proteomes" id="UP000253529">
    <property type="component" value="Unassembled WGS sequence"/>
</dbReference>
<dbReference type="RefSeq" id="WP_113889059.1">
    <property type="nucleotide sequence ID" value="NZ_QNRK01000009.1"/>
</dbReference>
<keyword evidence="3" id="KW-1185">Reference proteome</keyword>
<accession>A0A366FK77</accession>